<evidence type="ECO:0008006" key="5">
    <source>
        <dbReference type="Google" id="ProtNLM"/>
    </source>
</evidence>
<name>A0A918PNQ0_9ACTN</name>
<organism evidence="3 4">
    <name type="scientific">Streptomyces inusitatus</name>
    <dbReference type="NCBI Taxonomy" id="68221"/>
    <lineage>
        <taxon>Bacteria</taxon>
        <taxon>Bacillati</taxon>
        <taxon>Actinomycetota</taxon>
        <taxon>Actinomycetes</taxon>
        <taxon>Kitasatosporales</taxon>
        <taxon>Streptomycetaceae</taxon>
        <taxon>Streptomyces</taxon>
    </lineage>
</organism>
<dbReference type="InterPro" id="IPR047789">
    <property type="entry name" value="CU044_5270-like"/>
</dbReference>
<dbReference type="RefSeq" id="WP_190121229.1">
    <property type="nucleotide sequence ID" value="NZ_BMWG01000001.1"/>
</dbReference>
<sequence length="374" mass="40057">MNRTPWRRPQQQPLDRAELSRLLPAPGDPDLSHDRRRLLEEHLMQEIQPNADGARSGARVRPVRRALYIGVPLTAMALAGVLLTGVLTNDGTGTGTGTAGGKGTGGIAGAPATLDLGSTENVASVMSRISSAAAKQKAEEPGEDQYIYVKSTVSNLSSGGNEAPRVTPPHSREDWVSPDGEKGWYVEEGVTKGSSLDYYAEDPDSVSQGENSPELGEEYRATLNAPSYDYLKTLPTDPDVLLKKIYKETKGAGNGPHQQAFVTIGDLLRGQLASPEVSAALYRTAAKIPGVVLVNKAEDAAGREGVAVALTDHEGVSRTEWIFDRKTYTHLGERTVQLKDAYGIKAGTVTARTAVMDRDVVDAKGQRPGEDRKS</sequence>
<evidence type="ECO:0000256" key="1">
    <source>
        <dbReference type="SAM" id="MobiDB-lite"/>
    </source>
</evidence>
<proteinExistence type="predicted"/>
<reference evidence="3" key="1">
    <citation type="journal article" date="2014" name="Int. J. Syst. Evol. Microbiol.">
        <title>Complete genome sequence of Corynebacterium casei LMG S-19264T (=DSM 44701T), isolated from a smear-ripened cheese.</title>
        <authorList>
            <consortium name="US DOE Joint Genome Institute (JGI-PGF)"/>
            <person name="Walter F."/>
            <person name="Albersmeier A."/>
            <person name="Kalinowski J."/>
            <person name="Ruckert C."/>
        </authorList>
    </citation>
    <scope>NUCLEOTIDE SEQUENCE</scope>
    <source>
        <strain evidence="3">JCM 4988</strain>
    </source>
</reference>
<keyword evidence="2" id="KW-0812">Transmembrane</keyword>
<dbReference type="AlphaFoldDB" id="A0A918PNQ0"/>
<feature type="compositionally biased region" description="Polar residues" evidence="1">
    <location>
        <begin position="1"/>
        <end position="13"/>
    </location>
</feature>
<feature type="transmembrane region" description="Helical" evidence="2">
    <location>
        <begin position="66"/>
        <end position="87"/>
    </location>
</feature>
<gene>
    <name evidence="3" type="ORF">GCM10010387_06110</name>
</gene>
<evidence type="ECO:0000256" key="2">
    <source>
        <dbReference type="SAM" id="Phobius"/>
    </source>
</evidence>
<feature type="compositionally biased region" description="Basic and acidic residues" evidence="1">
    <location>
        <begin position="170"/>
        <end position="181"/>
    </location>
</feature>
<feature type="region of interest" description="Disordered" evidence="1">
    <location>
        <begin position="155"/>
        <end position="181"/>
    </location>
</feature>
<keyword evidence="2" id="KW-0472">Membrane</keyword>
<reference evidence="3" key="2">
    <citation type="submission" date="2020-09" db="EMBL/GenBank/DDBJ databases">
        <authorList>
            <person name="Sun Q."/>
            <person name="Ohkuma M."/>
        </authorList>
    </citation>
    <scope>NUCLEOTIDE SEQUENCE</scope>
    <source>
        <strain evidence="3">JCM 4988</strain>
    </source>
</reference>
<comment type="caution">
    <text evidence="3">The sequence shown here is derived from an EMBL/GenBank/DDBJ whole genome shotgun (WGS) entry which is preliminary data.</text>
</comment>
<keyword evidence="2" id="KW-1133">Transmembrane helix</keyword>
<evidence type="ECO:0000313" key="4">
    <source>
        <dbReference type="Proteomes" id="UP000630936"/>
    </source>
</evidence>
<keyword evidence="4" id="KW-1185">Reference proteome</keyword>
<dbReference type="EMBL" id="BMWG01000001">
    <property type="protein sequence ID" value="GGZ16342.1"/>
    <property type="molecule type" value="Genomic_DNA"/>
</dbReference>
<dbReference type="NCBIfam" id="NF038083">
    <property type="entry name" value="CU044_5270_fam"/>
    <property type="match status" value="1"/>
</dbReference>
<protein>
    <recommendedName>
        <fullName evidence="5">CU044_5270 family protein</fullName>
    </recommendedName>
</protein>
<evidence type="ECO:0000313" key="3">
    <source>
        <dbReference type="EMBL" id="GGZ16342.1"/>
    </source>
</evidence>
<accession>A0A918PNQ0</accession>
<feature type="region of interest" description="Disordered" evidence="1">
    <location>
        <begin position="1"/>
        <end position="33"/>
    </location>
</feature>
<dbReference type="Proteomes" id="UP000630936">
    <property type="component" value="Unassembled WGS sequence"/>
</dbReference>